<accession>A0A507C6B9</accession>
<dbReference type="GO" id="GO:0003723">
    <property type="term" value="F:RNA binding"/>
    <property type="evidence" value="ECO:0007669"/>
    <property type="project" value="UniProtKB-UniRule"/>
</dbReference>
<feature type="region of interest" description="Disordered" evidence="8">
    <location>
        <begin position="416"/>
        <end position="436"/>
    </location>
</feature>
<protein>
    <recommendedName>
        <fullName evidence="7">ATP-dependent RNA helicase</fullName>
        <ecNumber evidence="7">3.6.4.13</ecNumber>
    </recommendedName>
</protein>
<evidence type="ECO:0000256" key="4">
    <source>
        <dbReference type="ARBA" id="ARBA00022840"/>
    </source>
</evidence>
<evidence type="ECO:0000313" key="12">
    <source>
        <dbReference type="Proteomes" id="UP000319731"/>
    </source>
</evidence>
<evidence type="ECO:0000256" key="6">
    <source>
        <dbReference type="RuleBase" id="RU000492"/>
    </source>
</evidence>
<dbReference type="GO" id="GO:0003724">
    <property type="term" value="F:RNA helicase activity"/>
    <property type="evidence" value="ECO:0007669"/>
    <property type="project" value="UniProtKB-EC"/>
</dbReference>
<dbReference type="Proteomes" id="UP000319731">
    <property type="component" value="Unassembled WGS sequence"/>
</dbReference>
<feature type="compositionally biased region" description="Basic and acidic residues" evidence="8">
    <location>
        <begin position="56"/>
        <end position="66"/>
    </location>
</feature>
<dbReference type="InterPro" id="IPR011545">
    <property type="entry name" value="DEAD/DEAH_box_helicase_dom"/>
</dbReference>
<keyword evidence="1 6" id="KW-0547">Nucleotide-binding</keyword>
<proteinExistence type="inferred from homology"/>
<evidence type="ECO:0000256" key="5">
    <source>
        <dbReference type="ARBA" id="ARBA00022884"/>
    </source>
</evidence>
<name>A0A507C6B9_9FUNG</name>
<evidence type="ECO:0000256" key="1">
    <source>
        <dbReference type="ARBA" id="ARBA00022741"/>
    </source>
</evidence>
<feature type="domain" description="Helicase C-terminal" evidence="10">
    <location>
        <begin position="460"/>
        <end position="618"/>
    </location>
</feature>
<feature type="region of interest" description="Disordered" evidence="8">
    <location>
        <begin position="1"/>
        <end position="26"/>
    </location>
</feature>
<feature type="domain" description="Helicase ATP-binding" evidence="9">
    <location>
        <begin position="161"/>
        <end position="396"/>
    </location>
</feature>
<evidence type="ECO:0000313" key="11">
    <source>
        <dbReference type="EMBL" id="TPX36577.1"/>
    </source>
</evidence>
<dbReference type="GO" id="GO:0005524">
    <property type="term" value="F:ATP binding"/>
    <property type="evidence" value="ECO:0007669"/>
    <property type="project" value="UniProtKB-UniRule"/>
</dbReference>
<dbReference type="STRING" id="1806994.A0A507C6B9"/>
<dbReference type="InterPro" id="IPR001650">
    <property type="entry name" value="Helicase_C-like"/>
</dbReference>
<feature type="region of interest" description="Disordered" evidence="8">
    <location>
        <begin position="56"/>
        <end position="78"/>
    </location>
</feature>
<keyword evidence="4 6" id="KW-0067">ATP-binding</keyword>
<dbReference type="PROSITE" id="PS51192">
    <property type="entry name" value="HELICASE_ATP_BIND_1"/>
    <property type="match status" value="1"/>
</dbReference>
<keyword evidence="12" id="KW-1185">Reference proteome</keyword>
<dbReference type="EC" id="3.6.4.13" evidence="7"/>
<keyword evidence="3 6" id="KW-0347">Helicase</keyword>
<dbReference type="GO" id="GO:0016787">
    <property type="term" value="F:hydrolase activity"/>
    <property type="evidence" value="ECO:0007669"/>
    <property type="project" value="UniProtKB-KW"/>
</dbReference>
<dbReference type="SMART" id="SM00487">
    <property type="entry name" value="DEXDc"/>
    <property type="match status" value="1"/>
</dbReference>
<dbReference type="PROSITE" id="PS51194">
    <property type="entry name" value="HELICASE_CTER"/>
    <property type="match status" value="1"/>
</dbReference>
<organism evidence="11 12">
    <name type="scientific">Synchytrium microbalum</name>
    <dbReference type="NCBI Taxonomy" id="1806994"/>
    <lineage>
        <taxon>Eukaryota</taxon>
        <taxon>Fungi</taxon>
        <taxon>Fungi incertae sedis</taxon>
        <taxon>Chytridiomycota</taxon>
        <taxon>Chytridiomycota incertae sedis</taxon>
        <taxon>Chytridiomycetes</taxon>
        <taxon>Synchytriales</taxon>
        <taxon>Synchytriaceae</taxon>
        <taxon>Synchytrium</taxon>
    </lineage>
</organism>
<keyword evidence="2 6" id="KW-0378">Hydrolase</keyword>
<evidence type="ECO:0000256" key="2">
    <source>
        <dbReference type="ARBA" id="ARBA00022801"/>
    </source>
</evidence>
<dbReference type="InterPro" id="IPR014001">
    <property type="entry name" value="Helicase_ATP-bd"/>
</dbReference>
<dbReference type="CDD" id="cd17956">
    <property type="entry name" value="DEADc_DDX51"/>
    <property type="match status" value="1"/>
</dbReference>
<dbReference type="Gene3D" id="3.40.50.300">
    <property type="entry name" value="P-loop containing nucleotide triphosphate hydrolases"/>
    <property type="match status" value="2"/>
</dbReference>
<comment type="caution">
    <text evidence="11">The sequence shown here is derived from an EMBL/GenBank/DDBJ whole genome shotgun (WGS) entry which is preliminary data.</text>
</comment>
<dbReference type="CDD" id="cd18787">
    <property type="entry name" value="SF2_C_DEAD"/>
    <property type="match status" value="1"/>
</dbReference>
<evidence type="ECO:0000256" key="3">
    <source>
        <dbReference type="ARBA" id="ARBA00022806"/>
    </source>
</evidence>
<comment type="function">
    <text evidence="7">RNA helicase.</text>
</comment>
<evidence type="ECO:0000256" key="7">
    <source>
        <dbReference type="RuleBase" id="RU365068"/>
    </source>
</evidence>
<dbReference type="GeneID" id="42002503"/>
<keyword evidence="5 7" id="KW-0694">RNA-binding</keyword>
<sequence>MASEELIPEEVPLPRRPRGGRNRIKPEVKEVEQEAPAYRPKPKIVSKPAAVIEEKHVPVAEQERPANDPIPATETSTSMPLQYSLGKRKRQSTIDQTKQVHYVHPFFAQPISISSDLSANNENSLDSLASDVQTRLKEMGYLHLFPVQSAVIPILSSSSFPTSASRQRDVLVSAPTGSGKTLSYVIPIVQALKARSLVRIRALVVLPTRDLAAQVRQVFVAFAKGTDLKIGFAAGGVSLTTEQGQLVQHDDLDLEEGGSSRVDILIATPGRLVDHLRLTSGFTLRHLRYLVIDEADKLLGTGYQGWVAAVLKSAQPDTDVEQSGNVVNSWTGLAGWPEDEIGLPLHKTRVVRHTVLPNNAPLPHHAVPLQKLLFSATLTQNPAKLASLKLHYPIYISVQPKPKSNSATSGRNIVAGDDMDTATDHEPVQPVTEETKRYTVPSTLTEHLMVVPDEFTKPLALIHLLYTLRLPAALVFCKSIDATHRLATLLNIFAKQRQTSSPSSPPIHATMLTSDLARRDRKKILDKFTAEAIQVLVCSDLLTRGTDLGPAIKTVISYDIPANTKTYVHRVGRTARAGADGVAYVLSAPKEAHHVKAILAEVGRDSKFRRDKWDAEFGNVLMDDYKAALVGLGKAVKGAVEEDVVAKAKTEVMEADGSAEAHDNGDDDAEDEEQRVAAEEQDDVDDEEGKADAMEYEMETPESKAPSSAKEVDKITSSLWSKVGVQVEALLSHIQ</sequence>
<dbReference type="Pfam" id="PF00271">
    <property type="entry name" value="Helicase_C"/>
    <property type="match status" value="1"/>
</dbReference>
<dbReference type="InterPro" id="IPR027417">
    <property type="entry name" value="P-loop_NTPase"/>
</dbReference>
<feature type="compositionally biased region" description="Basic and acidic residues" evidence="8">
    <location>
        <begin position="422"/>
        <end position="436"/>
    </location>
</feature>
<feature type="compositionally biased region" description="Acidic residues" evidence="8">
    <location>
        <begin position="665"/>
        <end position="700"/>
    </location>
</feature>
<dbReference type="SUPFAM" id="SSF52540">
    <property type="entry name" value="P-loop containing nucleoside triphosphate hydrolases"/>
    <property type="match status" value="1"/>
</dbReference>
<dbReference type="InterPro" id="IPR000629">
    <property type="entry name" value="RNA-helicase_DEAD-box_CS"/>
</dbReference>
<dbReference type="EMBL" id="QEAO01000004">
    <property type="protein sequence ID" value="TPX36577.1"/>
    <property type="molecule type" value="Genomic_DNA"/>
</dbReference>
<feature type="region of interest" description="Disordered" evidence="8">
    <location>
        <begin position="651"/>
        <end position="711"/>
    </location>
</feature>
<dbReference type="PROSITE" id="PS00039">
    <property type="entry name" value="DEAD_ATP_HELICASE"/>
    <property type="match status" value="1"/>
</dbReference>
<comment type="domain">
    <text evidence="7">The Q motif is unique to and characteristic of the DEAD box family of RNA helicases and controls ATP binding and hydrolysis.</text>
</comment>
<dbReference type="Pfam" id="PF00270">
    <property type="entry name" value="DEAD"/>
    <property type="match status" value="1"/>
</dbReference>
<dbReference type="PANTHER" id="PTHR24031">
    <property type="entry name" value="RNA HELICASE"/>
    <property type="match status" value="1"/>
</dbReference>
<dbReference type="SMART" id="SM00490">
    <property type="entry name" value="HELICc"/>
    <property type="match status" value="1"/>
</dbReference>
<dbReference type="AlphaFoldDB" id="A0A507C6B9"/>
<dbReference type="OrthoDB" id="3370at2759"/>
<evidence type="ECO:0000256" key="8">
    <source>
        <dbReference type="SAM" id="MobiDB-lite"/>
    </source>
</evidence>
<comment type="catalytic activity">
    <reaction evidence="7">
        <text>ATP + H2O = ADP + phosphate + H(+)</text>
        <dbReference type="Rhea" id="RHEA:13065"/>
        <dbReference type="ChEBI" id="CHEBI:15377"/>
        <dbReference type="ChEBI" id="CHEBI:15378"/>
        <dbReference type="ChEBI" id="CHEBI:30616"/>
        <dbReference type="ChEBI" id="CHEBI:43474"/>
        <dbReference type="ChEBI" id="CHEBI:456216"/>
        <dbReference type="EC" id="3.6.4.13"/>
    </reaction>
</comment>
<comment type="similarity">
    <text evidence="6">Belongs to the DEAD box helicase family.</text>
</comment>
<gene>
    <name evidence="11" type="ORF">SmJEL517_g01278</name>
</gene>
<evidence type="ECO:0000259" key="10">
    <source>
        <dbReference type="PROSITE" id="PS51194"/>
    </source>
</evidence>
<dbReference type="RefSeq" id="XP_031026791.1">
    <property type="nucleotide sequence ID" value="XM_031167206.1"/>
</dbReference>
<reference evidence="11 12" key="1">
    <citation type="journal article" date="2019" name="Sci. Rep.">
        <title>Comparative genomics of chytrid fungi reveal insights into the obligate biotrophic and pathogenic lifestyle of Synchytrium endobioticum.</title>
        <authorList>
            <person name="van de Vossenberg B.T.L.H."/>
            <person name="Warris S."/>
            <person name="Nguyen H.D.T."/>
            <person name="van Gent-Pelzer M.P.E."/>
            <person name="Joly D.L."/>
            <person name="van de Geest H.C."/>
            <person name="Bonants P.J.M."/>
            <person name="Smith D.S."/>
            <person name="Levesque C.A."/>
            <person name="van der Lee T.A.J."/>
        </authorList>
    </citation>
    <scope>NUCLEOTIDE SEQUENCE [LARGE SCALE GENOMIC DNA]</scope>
    <source>
        <strain evidence="11 12">JEL517</strain>
    </source>
</reference>
<evidence type="ECO:0000259" key="9">
    <source>
        <dbReference type="PROSITE" id="PS51192"/>
    </source>
</evidence>